<dbReference type="RefSeq" id="WP_281932608.1">
    <property type="nucleotide sequence ID" value="NZ_AP027144.1"/>
</dbReference>
<organism evidence="1 2">
    <name type="scientific">Methylocystis iwaonis</name>
    <dbReference type="NCBI Taxonomy" id="2885079"/>
    <lineage>
        <taxon>Bacteria</taxon>
        <taxon>Pseudomonadati</taxon>
        <taxon>Pseudomonadota</taxon>
        <taxon>Alphaproteobacteria</taxon>
        <taxon>Hyphomicrobiales</taxon>
        <taxon>Methylocystaceae</taxon>
        <taxon>Methylocystis</taxon>
    </lineage>
</organism>
<accession>A0ABM8EET3</accession>
<keyword evidence="2" id="KW-1185">Reference proteome</keyword>
<dbReference type="EMBL" id="AP027144">
    <property type="protein sequence ID" value="BDV36528.1"/>
    <property type="molecule type" value="Genomic_DNA"/>
</dbReference>
<evidence type="ECO:0000313" key="1">
    <source>
        <dbReference type="EMBL" id="BDV36528.1"/>
    </source>
</evidence>
<name>A0ABM8EET3_9HYPH</name>
<dbReference type="Proteomes" id="UP001317629">
    <property type="component" value="Plasmid pSS37A-Re-2"/>
</dbReference>
<proteinExistence type="predicted"/>
<reference evidence="1 2" key="1">
    <citation type="journal article" date="2023" name="Int. J. Syst. Evol. Microbiol.">
        <title>Methylocystis iwaonis sp. nov., a type II methane-oxidizing bacterium from surface soil of a rice paddy field in Japan, and emended description of the genus Methylocystis (ex Whittenbury et al. 1970) Bowman et al. 1993.</title>
        <authorList>
            <person name="Kaise H."/>
            <person name="Sawadogo J.B."/>
            <person name="Alam M.S."/>
            <person name="Ueno C."/>
            <person name="Dianou D."/>
            <person name="Shinjo R."/>
            <person name="Asakawa S."/>
        </authorList>
    </citation>
    <scope>NUCLEOTIDE SEQUENCE [LARGE SCALE GENOMIC DNA]</scope>
    <source>
        <strain evidence="1 2">SS37A-Re</strain>
    </source>
</reference>
<sequence>MRSKDHALWLAERKRRATAAQIRAGKVPGLFEQGSKIVRPEIRTLIDEALDKRARESGETEN</sequence>
<evidence type="ECO:0000313" key="2">
    <source>
        <dbReference type="Proteomes" id="UP001317629"/>
    </source>
</evidence>
<keyword evidence="1" id="KW-0614">Plasmid</keyword>
<gene>
    <name evidence="1" type="ORF">SS37A_40580</name>
</gene>
<geneLocation type="plasmid" evidence="1 2">
    <name>pSS37A-Re-2</name>
</geneLocation>
<protein>
    <submittedName>
        <fullName evidence="1">Uncharacterized protein</fullName>
    </submittedName>
</protein>